<dbReference type="InterPro" id="IPR011009">
    <property type="entry name" value="Kinase-like_dom_sf"/>
</dbReference>
<organism evidence="7 8">
    <name type="scientific">Bombiscardovia nodaiensis</name>
    <dbReference type="NCBI Taxonomy" id="2932181"/>
    <lineage>
        <taxon>Bacteria</taxon>
        <taxon>Bacillati</taxon>
        <taxon>Actinomycetota</taxon>
        <taxon>Actinomycetes</taxon>
        <taxon>Bifidobacteriales</taxon>
        <taxon>Bifidobacteriaceae</taxon>
        <taxon>Bombiscardovia</taxon>
    </lineage>
</organism>
<evidence type="ECO:0000256" key="1">
    <source>
        <dbReference type="ARBA" id="ARBA00022679"/>
    </source>
</evidence>
<dbReference type="Pfam" id="PF00069">
    <property type="entry name" value="Pkinase"/>
    <property type="match status" value="1"/>
</dbReference>
<feature type="binding site" evidence="5">
    <location>
        <position position="46"/>
    </location>
    <ligand>
        <name>ATP</name>
        <dbReference type="ChEBI" id="CHEBI:30616"/>
    </ligand>
</feature>
<dbReference type="InterPro" id="IPR017441">
    <property type="entry name" value="Protein_kinase_ATP_BS"/>
</dbReference>
<dbReference type="Proteomes" id="UP001321766">
    <property type="component" value="Chromosome"/>
</dbReference>
<dbReference type="PANTHER" id="PTHR43289">
    <property type="entry name" value="MITOGEN-ACTIVATED PROTEIN KINASE KINASE KINASE 20-RELATED"/>
    <property type="match status" value="1"/>
</dbReference>
<reference evidence="7 8" key="1">
    <citation type="journal article" date="2023" name="Microbiol. Spectr.">
        <title>Symbiosis of Carpenter Bees with Uncharacterized Lactic Acid Bacteria Showing NAD Auxotrophy.</title>
        <authorList>
            <person name="Kawasaki S."/>
            <person name="Ozawa K."/>
            <person name="Mori T."/>
            <person name="Yamamoto A."/>
            <person name="Ito M."/>
            <person name="Ohkuma M."/>
            <person name="Sakamoto M."/>
            <person name="Matsutani M."/>
        </authorList>
    </citation>
    <scope>NUCLEOTIDE SEQUENCE [LARGE SCALE GENOMIC DNA]</scope>
    <source>
        <strain evidence="7 8">Kim37-2</strain>
    </source>
</reference>
<name>A0ABN6SCR0_9BIFI</name>
<evidence type="ECO:0000313" key="8">
    <source>
        <dbReference type="Proteomes" id="UP001321766"/>
    </source>
</evidence>
<keyword evidence="3" id="KW-0418">Kinase</keyword>
<dbReference type="PROSITE" id="PS00107">
    <property type="entry name" value="PROTEIN_KINASE_ATP"/>
    <property type="match status" value="1"/>
</dbReference>
<dbReference type="CDD" id="cd14014">
    <property type="entry name" value="STKc_PknB_like"/>
    <property type="match status" value="1"/>
</dbReference>
<dbReference type="EMBL" id="AP026798">
    <property type="protein sequence ID" value="BDR52705.1"/>
    <property type="molecule type" value="Genomic_DNA"/>
</dbReference>
<accession>A0ABN6SCR0</accession>
<dbReference type="Gene3D" id="3.30.200.20">
    <property type="entry name" value="Phosphorylase Kinase, domain 1"/>
    <property type="match status" value="1"/>
</dbReference>
<keyword evidence="1" id="KW-0808">Transferase</keyword>
<feature type="domain" description="Protein kinase" evidence="6">
    <location>
        <begin position="17"/>
        <end position="275"/>
    </location>
</feature>
<dbReference type="SUPFAM" id="SSF56112">
    <property type="entry name" value="Protein kinase-like (PK-like)"/>
    <property type="match status" value="1"/>
</dbReference>
<evidence type="ECO:0000313" key="7">
    <source>
        <dbReference type="EMBL" id="BDR52705.1"/>
    </source>
</evidence>
<sequence>MVGSIMVKLGNVVGSRYQVLAQIGSGGMSTVYLAMDTTLNKQWALKEIRHIADRAHSEVIVKSLVAEANLIKSFDHPAIPRIVDLIEEGGSLYIVMDYIEGQTLQKLLDSEGAQSEASVVSWGVQLCDALDYLHNRQPPIVYRDMKPSNVMVTPEGQARIIDFGIACPMPPAEGPLPKDYEPQLGTPGFAAPEQYDEQGRADARTDVYGLAAVLYVMLTGQIIEGQPYQVPPLRQVKPAASASLEAILLKAMQRSPDQRYRTCAEFAYALEHYSLKDSAHTRSLKRRWVAFCSVCALAVVCALGGGSAVLAEGLTLNSDYGHQMQLAQQTTDDQLAERHYAKAASLRPKSTEPYQALISRYRSDSLFDKREEGQLQQLLADHSDDIRSDASSWGALSFDIGKLYWYYYYGGEQEGAERSPVQLQYARMRAASSWMKEASQRDFPDRKLARLYATIADFNISIVPLINEGSDTGKYAPYLHDLDQFIDSLSDSKNDVMRLSVVTLTLEALRTYPRKFRADGVPKSDLTALTSKAQALASQVHPTTVALQNSRQAALQAVPAAEKAVEEAFVDINGNGGGQ</sequence>
<dbReference type="PANTHER" id="PTHR43289:SF34">
    <property type="entry name" value="SERINE_THREONINE-PROTEIN KINASE YBDM-RELATED"/>
    <property type="match status" value="1"/>
</dbReference>
<dbReference type="Gene3D" id="1.10.510.10">
    <property type="entry name" value="Transferase(Phosphotransferase) domain 1"/>
    <property type="match status" value="1"/>
</dbReference>
<dbReference type="InterPro" id="IPR008271">
    <property type="entry name" value="Ser/Thr_kinase_AS"/>
</dbReference>
<keyword evidence="8" id="KW-1185">Reference proteome</keyword>
<keyword evidence="4 5" id="KW-0067">ATP-binding</keyword>
<evidence type="ECO:0000256" key="3">
    <source>
        <dbReference type="ARBA" id="ARBA00022777"/>
    </source>
</evidence>
<dbReference type="SMART" id="SM00220">
    <property type="entry name" value="S_TKc"/>
    <property type="match status" value="1"/>
</dbReference>
<evidence type="ECO:0000256" key="4">
    <source>
        <dbReference type="ARBA" id="ARBA00022840"/>
    </source>
</evidence>
<evidence type="ECO:0000256" key="5">
    <source>
        <dbReference type="PROSITE-ProRule" id="PRU10141"/>
    </source>
</evidence>
<gene>
    <name evidence="7" type="ORF">KIM372_06120</name>
</gene>
<dbReference type="PROSITE" id="PS50011">
    <property type="entry name" value="PROTEIN_KINASE_DOM"/>
    <property type="match status" value="1"/>
</dbReference>
<proteinExistence type="predicted"/>
<evidence type="ECO:0000256" key="2">
    <source>
        <dbReference type="ARBA" id="ARBA00022741"/>
    </source>
</evidence>
<dbReference type="InterPro" id="IPR000719">
    <property type="entry name" value="Prot_kinase_dom"/>
</dbReference>
<dbReference type="PROSITE" id="PS00108">
    <property type="entry name" value="PROTEIN_KINASE_ST"/>
    <property type="match status" value="1"/>
</dbReference>
<keyword evidence="2 5" id="KW-0547">Nucleotide-binding</keyword>
<evidence type="ECO:0000259" key="6">
    <source>
        <dbReference type="PROSITE" id="PS50011"/>
    </source>
</evidence>
<protein>
    <recommendedName>
        <fullName evidence="6">Protein kinase domain-containing protein</fullName>
    </recommendedName>
</protein>